<dbReference type="AlphaFoldDB" id="A0A6M3IXL1"/>
<reference evidence="1" key="1">
    <citation type="submission" date="2020-03" db="EMBL/GenBank/DDBJ databases">
        <title>The deep terrestrial virosphere.</title>
        <authorList>
            <person name="Holmfeldt K."/>
            <person name="Nilsson E."/>
            <person name="Simone D."/>
            <person name="Lopez-Fernandez M."/>
            <person name="Wu X."/>
            <person name="de Brujin I."/>
            <person name="Lundin D."/>
            <person name="Andersson A."/>
            <person name="Bertilsson S."/>
            <person name="Dopson M."/>
        </authorList>
    </citation>
    <scope>NUCLEOTIDE SEQUENCE</scope>
    <source>
        <strain evidence="1">MM415B00892</strain>
    </source>
</reference>
<gene>
    <name evidence="1" type="ORF">MM415B00892_0011</name>
</gene>
<organism evidence="1">
    <name type="scientific">viral metagenome</name>
    <dbReference type="NCBI Taxonomy" id="1070528"/>
    <lineage>
        <taxon>unclassified sequences</taxon>
        <taxon>metagenomes</taxon>
        <taxon>organismal metagenomes</taxon>
    </lineage>
</organism>
<protein>
    <submittedName>
        <fullName evidence="1">Uncharacterized protein</fullName>
    </submittedName>
</protein>
<name>A0A6M3IXL1_9ZZZZ</name>
<evidence type="ECO:0000313" key="1">
    <source>
        <dbReference type="EMBL" id="QJA61785.1"/>
    </source>
</evidence>
<sequence length="64" mass="7789">MNINRPPTEVIRKAFREYDQIPEPRDRVHKMMDIIALFHNHYMEKIEIILAIAGEMQKHFREVK</sequence>
<proteinExistence type="predicted"/>
<dbReference type="EMBL" id="MT141453">
    <property type="protein sequence ID" value="QJA61785.1"/>
    <property type="molecule type" value="Genomic_DNA"/>
</dbReference>
<accession>A0A6M3IXL1</accession>